<name>A0A540WDW7_9ACTN</name>
<evidence type="ECO:0000313" key="1">
    <source>
        <dbReference type="EMBL" id="TQF07158.1"/>
    </source>
</evidence>
<dbReference type="InterPro" id="IPR019587">
    <property type="entry name" value="Polyketide_cyclase/dehydratase"/>
</dbReference>
<dbReference type="AlphaFoldDB" id="A0A540WDW7"/>
<proteinExistence type="predicted"/>
<comment type="caution">
    <text evidence="1">The sequence shown here is derived from an EMBL/GenBank/DDBJ whole genome shotgun (WGS) entry which is preliminary data.</text>
</comment>
<dbReference type="Proteomes" id="UP000319103">
    <property type="component" value="Unassembled WGS sequence"/>
</dbReference>
<organism evidence="1 2">
    <name type="scientific">Kitasatospora acidiphila</name>
    <dbReference type="NCBI Taxonomy" id="2567942"/>
    <lineage>
        <taxon>Bacteria</taxon>
        <taxon>Bacillati</taxon>
        <taxon>Actinomycetota</taxon>
        <taxon>Actinomycetes</taxon>
        <taxon>Kitasatosporales</taxon>
        <taxon>Streptomycetaceae</taxon>
        <taxon>Kitasatospora</taxon>
    </lineage>
</organism>
<protein>
    <submittedName>
        <fullName evidence="1">SRPBCC family protein</fullName>
    </submittedName>
</protein>
<evidence type="ECO:0000313" key="2">
    <source>
        <dbReference type="Proteomes" id="UP000319103"/>
    </source>
</evidence>
<gene>
    <name evidence="1" type="ORF">E6W39_05560</name>
</gene>
<accession>A0A540WDW7</accession>
<dbReference type="Pfam" id="PF10604">
    <property type="entry name" value="Polyketide_cyc2"/>
    <property type="match status" value="1"/>
</dbReference>
<reference evidence="1 2" key="1">
    <citation type="submission" date="2019-06" db="EMBL/GenBank/DDBJ databases">
        <title>Description of Kitasatospora acidophila sp. nov. isolated from pine grove soil, and reclassification of Streptomyces novaecaesareae to Kitasatospora novaeceasareae comb. nov.</title>
        <authorList>
            <person name="Kim M.J."/>
        </authorList>
    </citation>
    <scope>NUCLEOTIDE SEQUENCE [LARGE SCALE GENOMIC DNA]</scope>
    <source>
        <strain evidence="1 2">MMS16-CNU292</strain>
    </source>
</reference>
<keyword evidence="2" id="KW-1185">Reference proteome</keyword>
<dbReference type="Gene3D" id="3.30.530.20">
    <property type="match status" value="1"/>
</dbReference>
<dbReference type="EMBL" id="VIGB01000003">
    <property type="protein sequence ID" value="TQF07158.1"/>
    <property type="molecule type" value="Genomic_DNA"/>
</dbReference>
<dbReference type="CDD" id="cd07812">
    <property type="entry name" value="SRPBCC"/>
    <property type="match status" value="1"/>
</dbReference>
<dbReference type="OrthoDB" id="3779334at2"/>
<sequence>MRMADGPTVECEIQVNAPVALVWELVTDINLPARLSPELQRVAWLDGADRPAPGARFEGHNRHEKLGEWRTVSQVVELEPERVFAWAVMDADGRYGDPTLDPTSCMASWRFELHPLEGGTLLRQTAVLGPGRNGVSMAIDRWPDREEEFVAFRQRELRAGMEATLSGIKALAEKNN</sequence>
<dbReference type="SUPFAM" id="SSF55961">
    <property type="entry name" value="Bet v1-like"/>
    <property type="match status" value="1"/>
</dbReference>
<dbReference type="InterPro" id="IPR023393">
    <property type="entry name" value="START-like_dom_sf"/>
</dbReference>